<evidence type="ECO:0000259" key="9">
    <source>
        <dbReference type="Pfam" id="PF04136"/>
    </source>
</evidence>
<dbReference type="PANTHER" id="PTHR13302">
    <property type="entry name" value="CONSERVED OLIGOMERIC GOLGI COMPLEX COMPONENT 3"/>
    <property type="match status" value="1"/>
</dbReference>
<dbReference type="PANTHER" id="PTHR13302:SF8">
    <property type="entry name" value="CONSERVED OLIGOMERIC GOLGI COMPLEX SUBUNIT 3"/>
    <property type="match status" value="1"/>
</dbReference>
<evidence type="ECO:0000259" key="10">
    <source>
        <dbReference type="Pfam" id="PF20671"/>
    </source>
</evidence>
<keyword evidence="5" id="KW-0653">Protein transport</keyword>
<dbReference type="Pfam" id="PF20671">
    <property type="entry name" value="COG3_C"/>
    <property type="match status" value="1"/>
</dbReference>
<evidence type="ECO:0000313" key="12">
    <source>
        <dbReference type="Proteomes" id="UP000192578"/>
    </source>
</evidence>
<evidence type="ECO:0000256" key="3">
    <source>
        <dbReference type="ARBA" id="ARBA00020976"/>
    </source>
</evidence>
<gene>
    <name evidence="11" type="ORF">BV898_12953</name>
</gene>
<evidence type="ECO:0000256" key="8">
    <source>
        <dbReference type="ARBA" id="ARBA00031339"/>
    </source>
</evidence>
<dbReference type="GO" id="GO:0006891">
    <property type="term" value="P:intra-Golgi vesicle-mediated transport"/>
    <property type="evidence" value="ECO:0007669"/>
    <property type="project" value="TreeGrafter"/>
</dbReference>
<dbReference type="EMBL" id="MTYJ01000136">
    <property type="protein sequence ID" value="OQV12824.1"/>
    <property type="molecule type" value="Genomic_DNA"/>
</dbReference>
<evidence type="ECO:0000256" key="4">
    <source>
        <dbReference type="ARBA" id="ARBA00022448"/>
    </source>
</evidence>
<organism evidence="11 12">
    <name type="scientific">Hypsibius exemplaris</name>
    <name type="common">Freshwater tardigrade</name>
    <dbReference type="NCBI Taxonomy" id="2072580"/>
    <lineage>
        <taxon>Eukaryota</taxon>
        <taxon>Metazoa</taxon>
        <taxon>Ecdysozoa</taxon>
        <taxon>Tardigrada</taxon>
        <taxon>Eutardigrada</taxon>
        <taxon>Parachela</taxon>
        <taxon>Hypsibioidea</taxon>
        <taxon>Hypsibiidae</taxon>
        <taxon>Hypsibius</taxon>
    </lineage>
</organism>
<comment type="subcellular location">
    <subcellularLocation>
        <location evidence="1">Golgi apparatus membrane</location>
        <topology evidence="1">Peripheral membrane protein</topology>
    </subcellularLocation>
</comment>
<reference evidence="12" key="1">
    <citation type="submission" date="2017-01" db="EMBL/GenBank/DDBJ databases">
        <title>Comparative genomics of anhydrobiosis in the tardigrade Hypsibius dujardini.</title>
        <authorList>
            <person name="Yoshida Y."/>
            <person name="Koutsovoulos G."/>
            <person name="Laetsch D."/>
            <person name="Stevens L."/>
            <person name="Kumar S."/>
            <person name="Horikawa D."/>
            <person name="Ishino K."/>
            <person name="Komine S."/>
            <person name="Tomita M."/>
            <person name="Blaxter M."/>
            <person name="Arakawa K."/>
        </authorList>
    </citation>
    <scope>NUCLEOTIDE SEQUENCE [LARGE SCALE GENOMIC DNA]</scope>
    <source>
        <strain evidence="12">Z151</strain>
    </source>
</reference>
<dbReference type="InterPro" id="IPR007265">
    <property type="entry name" value="COG_su3"/>
</dbReference>
<dbReference type="Proteomes" id="UP000192578">
    <property type="component" value="Unassembled WGS sequence"/>
</dbReference>
<dbReference type="OrthoDB" id="296793at2759"/>
<evidence type="ECO:0000256" key="6">
    <source>
        <dbReference type="ARBA" id="ARBA00023034"/>
    </source>
</evidence>
<dbReference type="GO" id="GO:0000139">
    <property type="term" value="C:Golgi membrane"/>
    <property type="evidence" value="ECO:0007669"/>
    <property type="project" value="UniProtKB-SubCell"/>
</dbReference>
<sequence>MGETAKLFRWEHEPGVADLTERQQELYQDLAHLIENASHTSILDSEESVPLEKSTQKLPALHEKSALPAHLASELSRLNELQTRTETLREHLSAADGFLTDLSGTLVKVKSKTDALYGDCEDLVNKQHQLTIAADLLHTKMEPLLEFDRLAVQLNAPGVTVTSDAFLSLLDRLQINMAHLEANPGFKEVSLFKTRYSQLFSKAAALIRNEVNRNFQSALAQVAAAPATTASPHDENALNTLSNFYSVFQQASASLRTLLRDLDQRGVQYQVFYGDLIQDCHRMYFSARGQLLNPFIGAAVGDFRRNARQNISELFRIVCSFLVRICREEYRLYYQYFSQPSPALSEFLGGVCQQFYDGIRPEIIHLDQVEKISDVCCFLSQEVLREHGSTDLAAELVPFVEFVQVLLADSRERLMFRVTTFIQQEIIAYTPSRGDLAYPEKLEILQQLIHQSKEEARNRMSSRMSVSSISSRAFEERYLFSVESQGFWYPTLRRAVGFLGKLMNSLDSQSFKIVAQDVIFQTLDSLTRASVDLLKLKGQLHADLFLISHVLVLREHLTLYQMDLSTEETSLDFSRVVGAAKGIVSRSATMLSLTSRNALLDFFLSSSPDVKVSTVDCRKEVDARLRGVCLRLVDHVCGKILGPLPEFVDKAEIVLSMEKPSSPIRLNNQAFATPQEVKELVAVVYRAVKNDLPATLTQFLLYLISMDTQYVLYKPVRANISRCLERMNKVILDGYPEEEDRAVIGWPSLEQWNAMLNVTPQPVIATQAKSAAGKSDVQHV</sequence>
<proteinExistence type="inferred from homology"/>
<keyword evidence="6" id="KW-0333">Golgi apparatus</keyword>
<dbReference type="GO" id="GO:0007030">
    <property type="term" value="P:Golgi organization"/>
    <property type="evidence" value="ECO:0007669"/>
    <property type="project" value="TreeGrafter"/>
</dbReference>
<protein>
    <recommendedName>
        <fullName evidence="3">Conserved oligomeric Golgi complex subunit 3</fullName>
    </recommendedName>
    <alternativeName>
        <fullName evidence="8">Component of oligomeric Golgi complex 3</fullName>
    </alternativeName>
</protein>
<dbReference type="InterPro" id="IPR048685">
    <property type="entry name" value="COG3_C"/>
</dbReference>
<keyword evidence="7" id="KW-0472">Membrane</keyword>
<accession>A0A1W0WC94</accession>
<dbReference type="Pfam" id="PF04136">
    <property type="entry name" value="COG3_N"/>
    <property type="match status" value="1"/>
</dbReference>
<feature type="domain" description="Conserved oligomeric Golgi complex subunit 3 N-terminal" evidence="9">
    <location>
        <begin position="76"/>
        <end position="216"/>
    </location>
</feature>
<comment type="similarity">
    <text evidence="2">Belongs to the COG3 family.</text>
</comment>
<dbReference type="GO" id="GO:0005801">
    <property type="term" value="C:cis-Golgi network"/>
    <property type="evidence" value="ECO:0007669"/>
    <property type="project" value="InterPro"/>
</dbReference>
<evidence type="ECO:0000256" key="7">
    <source>
        <dbReference type="ARBA" id="ARBA00023136"/>
    </source>
</evidence>
<keyword evidence="12" id="KW-1185">Reference proteome</keyword>
<evidence type="ECO:0000256" key="5">
    <source>
        <dbReference type="ARBA" id="ARBA00022927"/>
    </source>
</evidence>
<evidence type="ECO:0000256" key="1">
    <source>
        <dbReference type="ARBA" id="ARBA00004395"/>
    </source>
</evidence>
<evidence type="ECO:0000256" key="2">
    <source>
        <dbReference type="ARBA" id="ARBA00009936"/>
    </source>
</evidence>
<comment type="caution">
    <text evidence="11">The sequence shown here is derived from an EMBL/GenBank/DDBJ whole genome shotgun (WGS) entry which is preliminary data.</text>
</comment>
<keyword evidence="4" id="KW-0813">Transport</keyword>
<dbReference type="GO" id="GO:0006886">
    <property type="term" value="P:intracellular protein transport"/>
    <property type="evidence" value="ECO:0007669"/>
    <property type="project" value="InterPro"/>
</dbReference>
<dbReference type="AlphaFoldDB" id="A0A1W0WC94"/>
<name>A0A1W0WC94_HYPEX</name>
<feature type="domain" description="Conserved oligomeric Golgi complex subunit 3 C-terminal" evidence="10">
    <location>
        <begin position="244"/>
        <end position="576"/>
    </location>
</feature>
<dbReference type="GO" id="GO:0017119">
    <property type="term" value="C:Golgi transport complex"/>
    <property type="evidence" value="ECO:0007669"/>
    <property type="project" value="TreeGrafter"/>
</dbReference>
<dbReference type="InterPro" id="IPR048320">
    <property type="entry name" value="COG3_N"/>
</dbReference>
<evidence type="ECO:0000313" key="11">
    <source>
        <dbReference type="EMBL" id="OQV12824.1"/>
    </source>
</evidence>